<dbReference type="GO" id="GO:0016757">
    <property type="term" value="F:glycosyltransferase activity"/>
    <property type="evidence" value="ECO:0007669"/>
    <property type="project" value="UniProtKB-KW"/>
</dbReference>
<evidence type="ECO:0000313" key="4">
    <source>
        <dbReference type="EMBL" id="TWG10959.1"/>
    </source>
</evidence>
<dbReference type="Pfam" id="PF13439">
    <property type="entry name" value="Glyco_transf_4"/>
    <property type="match status" value="1"/>
</dbReference>
<feature type="domain" description="Glycosyltransferase subfamily 4-like N-terminal" evidence="3">
    <location>
        <begin position="18"/>
        <end position="179"/>
    </location>
</feature>
<dbReference type="SUPFAM" id="SSF53756">
    <property type="entry name" value="UDP-Glycosyltransferase/glycogen phosphorylase"/>
    <property type="match status" value="1"/>
</dbReference>
<sequence length="360" mass="39128">MKVLFVCTTGGSGRRQLGGAERILTEIIPAHARTGVEVVAATSDDEVGRALREAEVPWIGLSAASRMDLAYAREIRRLVREVRPDVVCAHLLSAAMHSRAALSTERPRTPLVVTLHNSLWQYRDTAESLQRKAAVQSNITLDLAMRRLRPHATVAVSEFEAAELRDRGRVRDVHLIPNPLPATWPGPKPAGTLRPDRRPVVGYLGRLEKEKGADLLPEVASCLPDADFKVAGAGSLPIAARPNLELVGRVTAAEFLRQIDCLLVPSRVESFGLSALEALSLGVPVVHTGAGGLAEVTRHATDTLAIRADLTPTALAGAVREALGRAGSSDDRQRVAEWYAEEYAFDRCVTRWQSLYRSLL</sequence>
<dbReference type="AlphaFoldDB" id="A0A561VH69"/>
<dbReference type="InterPro" id="IPR050194">
    <property type="entry name" value="Glycosyltransferase_grp1"/>
</dbReference>
<reference evidence="4 5" key="1">
    <citation type="submission" date="2019-06" db="EMBL/GenBank/DDBJ databases">
        <title>Sequencing the genomes of 1000 actinobacteria strains.</title>
        <authorList>
            <person name="Klenk H.-P."/>
        </authorList>
    </citation>
    <scope>NUCLEOTIDE SEQUENCE [LARGE SCALE GENOMIC DNA]</scope>
    <source>
        <strain evidence="4 5">DSM 102131</strain>
    </source>
</reference>
<dbReference type="Proteomes" id="UP000319927">
    <property type="component" value="Unassembled WGS sequence"/>
</dbReference>
<evidence type="ECO:0000259" key="3">
    <source>
        <dbReference type="Pfam" id="PF13439"/>
    </source>
</evidence>
<evidence type="ECO:0000313" key="5">
    <source>
        <dbReference type="Proteomes" id="UP000319927"/>
    </source>
</evidence>
<keyword evidence="5" id="KW-1185">Reference proteome</keyword>
<proteinExistence type="predicted"/>
<dbReference type="RefSeq" id="WP_154943219.1">
    <property type="nucleotide sequence ID" value="NZ_VIXA01000005.1"/>
</dbReference>
<dbReference type="CDD" id="cd03801">
    <property type="entry name" value="GT4_PimA-like"/>
    <property type="match status" value="1"/>
</dbReference>
<comment type="caution">
    <text evidence="4">The sequence shown here is derived from an EMBL/GenBank/DDBJ whole genome shotgun (WGS) entry which is preliminary data.</text>
</comment>
<protein>
    <submittedName>
        <fullName evidence="4">Glycosyltransferase involved in cell wall biosynthesis</fullName>
    </submittedName>
</protein>
<keyword evidence="1" id="KW-0328">Glycosyltransferase</keyword>
<dbReference type="OrthoDB" id="6286688at2"/>
<accession>A0A561VH69</accession>
<dbReference type="GO" id="GO:1901137">
    <property type="term" value="P:carbohydrate derivative biosynthetic process"/>
    <property type="evidence" value="ECO:0007669"/>
    <property type="project" value="UniProtKB-ARBA"/>
</dbReference>
<dbReference type="PANTHER" id="PTHR45947">
    <property type="entry name" value="SULFOQUINOVOSYL TRANSFERASE SQD2"/>
    <property type="match status" value="1"/>
</dbReference>
<organism evidence="4 5">
    <name type="scientific">Micromonospora palomenae</name>
    <dbReference type="NCBI Taxonomy" id="1461247"/>
    <lineage>
        <taxon>Bacteria</taxon>
        <taxon>Bacillati</taxon>
        <taxon>Actinomycetota</taxon>
        <taxon>Actinomycetes</taxon>
        <taxon>Micromonosporales</taxon>
        <taxon>Micromonosporaceae</taxon>
        <taxon>Micromonospora</taxon>
    </lineage>
</organism>
<dbReference type="InterPro" id="IPR028098">
    <property type="entry name" value="Glyco_trans_4-like_N"/>
</dbReference>
<keyword evidence="2 4" id="KW-0808">Transferase</keyword>
<evidence type="ECO:0000256" key="1">
    <source>
        <dbReference type="ARBA" id="ARBA00022676"/>
    </source>
</evidence>
<dbReference type="Gene3D" id="3.40.50.2000">
    <property type="entry name" value="Glycogen Phosphorylase B"/>
    <property type="match status" value="2"/>
</dbReference>
<dbReference type="Pfam" id="PF13692">
    <property type="entry name" value="Glyco_trans_1_4"/>
    <property type="match status" value="1"/>
</dbReference>
<name>A0A561VH69_9ACTN</name>
<evidence type="ECO:0000256" key="2">
    <source>
        <dbReference type="ARBA" id="ARBA00022679"/>
    </source>
</evidence>
<dbReference type="EMBL" id="VIXA01000005">
    <property type="protein sequence ID" value="TWG10959.1"/>
    <property type="molecule type" value="Genomic_DNA"/>
</dbReference>
<dbReference type="PANTHER" id="PTHR45947:SF3">
    <property type="entry name" value="SULFOQUINOVOSYL TRANSFERASE SQD2"/>
    <property type="match status" value="1"/>
</dbReference>
<gene>
    <name evidence="4" type="ORF">FHX75_1544</name>
</gene>